<protein>
    <submittedName>
        <fullName evidence="1">Uncharacterized protein</fullName>
    </submittedName>
</protein>
<evidence type="ECO:0000313" key="1">
    <source>
        <dbReference type="EnsemblPlants" id="AET6Gv20137400.7"/>
    </source>
</evidence>
<dbReference type="Proteomes" id="UP000015105">
    <property type="component" value="Chromosome 6D"/>
</dbReference>
<name>A0A453MXI9_AEGTS</name>
<sequence>YGFTHLCWLLSNMLWMLDNSPCYNHTLIRGQWHMSIW</sequence>
<accession>A0A453MXI9</accession>
<reference evidence="1" key="4">
    <citation type="submission" date="2019-03" db="UniProtKB">
        <authorList>
            <consortium name="EnsemblPlants"/>
        </authorList>
    </citation>
    <scope>IDENTIFICATION</scope>
</reference>
<dbReference type="Gramene" id="AET6Gv20137400.7">
    <property type="protein sequence ID" value="AET6Gv20137400.7"/>
    <property type="gene ID" value="AET6Gv20137400"/>
</dbReference>
<keyword evidence="2" id="KW-1185">Reference proteome</keyword>
<reference evidence="1" key="3">
    <citation type="journal article" date="2017" name="Nature">
        <title>Genome sequence of the progenitor of the wheat D genome Aegilops tauschii.</title>
        <authorList>
            <person name="Luo M.C."/>
            <person name="Gu Y.Q."/>
            <person name="Puiu D."/>
            <person name="Wang H."/>
            <person name="Twardziok S.O."/>
            <person name="Deal K.R."/>
            <person name="Huo N."/>
            <person name="Zhu T."/>
            <person name="Wang L."/>
            <person name="Wang Y."/>
            <person name="McGuire P.E."/>
            <person name="Liu S."/>
            <person name="Long H."/>
            <person name="Ramasamy R.K."/>
            <person name="Rodriguez J.C."/>
            <person name="Van S.L."/>
            <person name="Yuan L."/>
            <person name="Wang Z."/>
            <person name="Xia Z."/>
            <person name="Xiao L."/>
            <person name="Anderson O.D."/>
            <person name="Ouyang S."/>
            <person name="Liang Y."/>
            <person name="Zimin A.V."/>
            <person name="Pertea G."/>
            <person name="Qi P."/>
            <person name="Bennetzen J.L."/>
            <person name="Dai X."/>
            <person name="Dawson M.W."/>
            <person name="Muller H.G."/>
            <person name="Kugler K."/>
            <person name="Rivarola-Duarte L."/>
            <person name="Spannagl M."/>
            <person name="Mayer K.F.X."/>
            <person name="Lu F.H."/>
            <person name="Bevan M.W."/>
            <person name="Leroy P."/>
            <person name="Li P."/>
            <person name="You F.M."/>
            <person name="Sun Q."/>
            <person name="Liu Z."/>
            <person name="Lyons E."/>
            <person name="Wicker T."/>
            <person name="Salzberg S.L."/>
            <person name="Devos K.M."/>
            <person name="Dvorak J."/>
        </authorList>
    </citation>
    <scope>NUCLEOTIDE SEQUENCE [LARGE SCALE GENOMIC DNA]</scope>
    <source>
        <strain evidence="1">cv. AL8/78</strain>
    </source>
</reference>
<organism evidence="1 2">
    <name type="scientific">Aegilops tauschii subsp. strangulata</name>
    <name type="common">Goatgrass</name>
    <dbReference type="NCBI Taxonomy" id="200361"/>
    <lineage>
        <taxon>Eukaryota</taxon>
        <taxon>Viridiplantae</taxon>
        <taxon>Streptophyta</taxon>
        <taxon>Embryophyta</taxon>
        <taxon>Tracheophyta</taxon>
        <taxon>Spermatophyta</taxon>
        <taxon>Magnoliopsida</taxon>
        <taxon>Liliopsida</taxon>
        <taxon>Poales</taxon>
        <taxon>Poaceae</taxon>
        <taxon>BOP clade</taxon>
        <taxon>Pooideae</taxon>
        <taxon>Triticodae</taxon>
        <taxon>Triticeae</taxon>
        <taxon>Triticinae</taxon>
        <taxon>Aegilops</taxon>
    </lineage>
</organism>
<evidence type="ECO:0000313" key="2">
    <source>
        <dbReference type="Proteomes" id="UP000015105"/>
    </source>
</evidence>
<reference evidence="2" key="2">
    <citation type="journal article" date="2017" name="Nat. Plants">
        <title>The Aegilops tauschii genome reveals multiple impacts of transposons.</title>
        <authorList>
            <person name="Zhao G."/>
            <person name="Zou C."/>
            <person name="Li K."/>
            <person name="Wang K."/>
            <person name="Li T."/>
            <person name="Gao L."/>
            <person name="Zhang X."/>
            <person name="Wang H."/>
            <person name="Yang Z."/>
            <person name="Liu X."/>
            <person name="Jiang W."/>
            <person name="Mao L."/>
            <person name="Kong X."/>
            <person name="Jiao Y."/>
            <person name="Jia J."/>
        </authorList>
    </citation>
    <scope>NUCLEOTIDE SEQUENCE [LARGE SCALE GENOMIC DNA]</scope>
    <source>
        <strain evidence="2">cv. AL8/78</strain>
    </source>
</reference>
<dbReference type="AlphaFoldDB" id="A0A453MXI9"/>
<reference evidence="2" key="1">
    <citation type="journal article" date="2014" name="Science">
        <title>Ancient hybridizations among the ancestral genomes of bread wheat.</title>
        <authorList>
            <consortium name="International Wheat Genome Sequencing Consortium,"/>
            <person name="Marcussen T."/>
            <person name="Sandve S.R."/>
            <person name="Heier L."/>
            <person name="Spannagl M."/>
            <person name="Pfeifer M."/>
            <person name="Jakobsen K.S."/>
            <person name="Wulff B.B."/>
            <person name="Steuernagel B."/>
            <person name="Mayer K.F."/>
            <person name="Olsen O.A."/>
        </authorList>
    </citation>
    <scope>NUCLEOTIDE SEQUENCE [LARGE SCALE GENOMIC DNA]</scope>
    <source>
        <strain evidence="2">cv. AL8/78</strain>
    </source>
</reference>
<reference evidence="1" key="5">
    <citation type="journal article" date="2021" name="G3 (Bethesda)">
        <title>Aegilops tauschii genome assembly Aet v5.0 features greater sequence contiguity and improved annotation.</title>
        <authorList>
            <person name="Wang L."/>
            <person name="Zhu T."/>
            <person name="Rodriguez J.C."/>
            <person name="Deal K.R."/>
            <person name="Dubcovsky J."/>
            <person name="McGuire P.E."/>
            <person name="Lux T."/>
            <person name="Spannagl M."/>
            <person name="Mayer K.F.X."/>
            <person name="Baldrich P."/>
            <person name="Meyers B.C."/>
            <person name="Huo N."/>
            <person name="Gu Y.Q."/>
            <person name="Zhou H."/>
            <person name="Devos K.M."/>
            <person name="Bennetzen J.L."/>
            <person name="Unver T."/>
            <person name="Budak H."/>
            <person name="Gulick P.J."/>
            <person name="Galiba G."/>
            <person name="Kalapos B."/>
            <person name="Nelson D.R."/>
            <person name="Li P."/>
            <person name="You F.M."/>
            <person name="Luo M.C."/>
            <person name="Dvorak J."/>
        </authorList>
    </citation>
    <scope>NUCLEOTIDE SEQUENCE [LARGE SCALE GENOMIC DNA]</scope>
    <source>
        <strain evidence="1">cv. AL8/78</strain>
    </source>
</reference>
<proteinExistence type="predicted"/>
<dbReference type="EnsemblPlants" id="AET6Gv20137400.7">
    <property type="protein sequence ID" value="AET6Gv20137400.7"/>
    <property type="gene ID" value="AET6Gv20137400"/>
</dbReference>